<reference evidence="4 5" key="1">
    <citation type="submission" date="2020-08" db="EMBL/GenBank/DDBJ databases">
        <title>Sequencing the genomes of 1000 actinobacteria strains.</title>
        <authorList>
            <person name="Klenk H.-P."/>
        </authorList>
    </citation>
    <scope>NUCLEOTIDE SEQUENCE [LARGE SCALE GENOMIC DNA]</scope>
    <source>
        <strain evidence="4 5">DSM 43582</strain>
    </source>
</reference>
<keyword evidence="5" id="KW-1185">Reference proteome</keyword>
<comment type="caution">
    <text evidence="4">The sequence shown here is derived from an EMBL/GenBank/DDBJ whole genome shotgun (WGS) entry which is preliminary data.</text>
</comment>
<dbReference type="SUPFAM" id="SSF46894">
    <property type="entry name" value="C-terminal effector domain of the bipartite response regulators"/>
    <property type="match status" value="1"/>
</dbReference>
<evidence type="ECO:0000259" key="2">
    <source>
        <dbReference type="PROSITE" id="PS51831"/>
    </source>
</evidence>
<feature type="domain" description="HTH luxR-type" evidence="1">
    <location>
        <begin position="440"/>
        <end position="506"/>
    </location>
</feature>
<dbReference type="InterPro" id="IPR037522">
    <property type="entry name" value="HD_GYP_dom"/>
</dbReference>
<dbReference type="EMBL" id="JACHIT010000002">
    <property type="protein sequence ID" value="MBB5916542.1"/>
    <property type="molecule type" value="Genomic_DNA"/>
</dbReference>
<proteinExistence type="predicted"/>
<dbReference type="CDD" id="cd06170">
    <property type="entry name" value="LuxR_C_like"/>
    <property type="match status" value="1"/>
</dbReference>
<dbReference type="RefSeq" id="WP_040754296.1">
    <property type="nucleotide sequence ID" value="NZ_JACHIT010000002.1"/>
</dbReference>
<feature type="domain" description="HD-GYP" evidence="3">
    <location>
        <begin position="251"/>
        <end position="446"/>
    </location>
</feature>
<dbReference type="InterPro" id="IPR000792">
    <property type="entry name" value="Tscrpt_reg_LuxR_C"/>
</dbReference>
<dbReference type="PROSITE" id="PS51831">
    <property type="entry name" value="HD"/>
    <property type="match status" value="1"/>
</dbReference>
<feature type="domain" description="HD" evidence="2">
    <location>
        <begin position="273"/>
        <end position="395"/>
    </location>
</feature>
<dbReference type="InterPro" id="IPR006674">
    <property type="entry name" value="HD_domain"/>
</dbReference>
<dbReference type="PROSITE" id="PS00622">
    <property type="entry name" value="HTH_LUXR_1"/>
    <property type="match status" value="1"/>
</dbReference>
<accession>A0A7W9PI81</accession>
<name>A0A7W9PI81_9NOCA</name>
<dbReference type="InterPro" id="IPR003607">
    <property type="entry name" value="HD/PDEase_dom"/>
</dbReference>
<evidence type="ECO:0000313" key="5">
    <source>
        <dbReference type="Proteomes" id="UP000540412"/>
    </source>
</evidence>
<dbReference type="SUPFAM" id="SSF109604">
    <property type="entry name" value="HD-domain/PDEase-like"/>
    <property type="match status" value="1"/>
</dbReference>
<dbReference type="PRINTS" id="PR00038">
    <property type="entry name" value="HTHLUXR"/>
</dbReference>
<dbReference type="Pfam" id="PF13487">
    <property type="entry name" value="HD_5"/>
    <property type="match status" value="2"/>
</dbReference>
<dbReference type="Proteomes" id="UP000540412">
    <property type="component" value="Unassembled WGS sequence"/>
</dbReference>
<gene>
    <name evidence="4" type="ORF">BJY24_005454</name>
</gene>
<dbReference type="SMART" id="SM00421">
    <property type="entry name" value="HTH_LUXR"/>
    <property type="match status" value="1"/>
</dbReference>
<dbReference type="InterPro" id="IPR016032">
    <property type="entry name" value="Sig_transdc_resp-reg_C-effctor"/>
</dbReference>
<dbReference type="InterPro" id="IPR036388">
    <property type="entry name" value="WH-like_DNA-bd_sf"/>
</dbReference>
<sequence length="510" mass="54480">MTIPPASIRVTEVLAALSLTTDLATGAPFEKGLATCLVATALAERAGLDEPDRRTVFHAALLAAVGCTSRASENAAEFADDVAFQRAYHVIDPGDPPVFAAQLDRFGAWAPGLQPALRDRFRTTPPTAVRPVCEVSRALGPRLGLPEAAVVALTEAKERWDGLGGPERLRGEQISLTGRIVHVAEQAVIAAADRGRRAAVTELRRRAGGHLDPDLVALFDTDADAVWHCLDVPDVLATVIDREPGVPLHIRHRERLRLCLALAIVVDLKGRWLLGHSGHVADLAAAAADLAGMPADDRDALRAAALLHDLGRAAVSSAIWDRPGPLGPGDRERVRLHTYWTDLVLRRCPGLADLADVAAGHHERLDGSGYHRGIRGRDLTKPARILAAADVFAALTEPRPHRPAHSPDDAARELRTAAASGALDPEACAAVLEAAGLRTPRTDLPCGLTEREAEVLRLAARGLSNRQIAAELILSERTVGHHLAHIYDKTGRRTRAGAAVFAMEHGLLPE</sequence>
<dbReference type="InterPro" id="IPR052020">
    <property type="entry name" value="Cyclic_di-GMP/3'3'-cGAMP_PDE"/>
</dbReference>
<evidence type="ECO:0000259" key="1">
    <source>
        <dbReference type="PROSITE" id="PS50043"/>
    </source>
</evidence>
<dbReference type="SMART" id="SM00471">
    <property type="entry name" value="HDc"/>
    <property type="match status" value="1"/>
</dbReference>
<dbReference type="Gene3D" id="1.10.3210.10">
    <property type="entry name" value="Hypothetical protein af1432"/>
    <property type="match status" value="2"/>
</dbReference>
<evidence type="ECO:0000313" key="4">
    <source>
        <dbReference type="EMBL" id="MBB5916542.1"/>
    </source>
</evidence>
<evidence type="ECO:0000259" key="3">
    <source>
        <dbReference type="PROSITE" id="PS51832"/>
    </source>
</evidence>
<protein>
    <submittedName>
        <fullName evidence="4">HD-GYP domain-containing protein (C-di-GMP phosphodiesterase class II)</fullName>
    </submittedName>
</protein>
<organism evidence="4 5">
    <name type="scientific">Nocardia transvalensis</name>
    <dbReference type="NCBI Taxonomy" id="37333"/>
    <lineage>
        <taxon>Bacteria</taxon>
        <taxon>Bacillati</taxon>
        <taxon>Actinomycetota</taxon>
        <taxon>Actinomycetes</taxon>
        <taxon>Mycobacteriales</taxon>
        <taxon>Nocardiaceae</taxon>
        <taxon>Nocardia</taxon>
    </lineage>
</organism>
<dbReference type="GO" id="GO:0006355">
    <property type="term" value="P:regulation of DNA-templated transcription"/>
    <property type="evidence" value="ECO:0007669"/>
    <property type="project" value="InterPro"/>
</dbReference>
<dbReference type="Gene3D" id="1.10.10.10">
    <property type="entry name" value="Winged helix-like DNA-binding domain superfamily/Winged helix DNA-binding domain"/>
    <property type="match status" value="1"/>
</dbReference>
<dbReference type="PROSITE" id="PS51832">
    <property type="entry name" value="HD_GYP"/>
    <property type="match status" value="1"/>
</dbReference>
<dbReference type="AlphaFoldDB" id="A0A7W9PI81"/>
<dbReference type="GO" id="GO:0003677">
    <property type="term" value="F:DNA binding"/>
    <property type="evidence" value="ECO:0007669"/>
    <property type="project" value="InterPro"/>
</dbReference>
<dbReference type="Pfam" id="PF00196">
    <property type="entry name" value="GerE"/>
    <property type="match status" value="1"/>
</dbReference>
<dbReference type="CDD" id="cd00077">
    <property type="entry name" value="HDc"/>
    <property type="match status" value="1"/>
</dbReference>
<dbReference type="PANTHER" id="PTHR45228">
    <property type="entry name" value="CYCLIC DI-GMP PHOSPHODIESTERASE TM_0186-RELATED"/>
    <property type="match status" value="1"/>
</dbReference>
<dbReference type="PROSITE" id="PS50043">
    <property type="entry name" value="HTH_LUXR_2"/>
    <property type="match status" value="1"/>
</dbReference>